<gene>
    <name evidence="2" type="ORF">EXN66_Car010937</name>
</gene>
<keyword evidence="3" id="KW-1185">Reference proteome</keyword>
<evidence type="ECO:0000313" key="2">
    <source>
        <dbReference type="EMBL" id="KAF3695261.1"/>
    </source>
</evidence>
<evidence type="ECO:0000313" key="3">
    <source>
        <dbReference type="Proteomes" id="UP000503349"/>
    </source>
</evidence>
<evidence type="ECO:0000256" key="1">
    <source>
        <dbReference type="SAM" id="MobiDB-lite"/>
    </source>
</evidence>
<reference evidence="2 3" key="1">
    <citation type="submission" date="2019-02" db="EMBL/GenBank/DDBJ databases">
        <title>Opniocepnalus argus genome.</title>
        <authorList>
            <person name="Zhou C."/>
            <person name="Xiao S."/>
        </authorList>
    </citation>
    <scope>NUCLEOTIDE SEQUENCE [LARGE SCALE GENOMIC DNA]</scope>
    <source>
        <strain evidence="2">OARG1902GOOAL</strain>
        <tissue evidence="2">Muscle</tissue>
    </source>
</reference>
<feature type="region of interest" description="Disordered" evidence="1">
    <location>
        <begin position="26"/>
        <end position="64"/>
    </location>
</feature>
<dbReference type="Proteomes" id="UP000503349">
    <property type="component" value="Chromosome 11"/>
</dbReference>
<accession>A0A6G1PY46</accession>
<dbReference type="EMBL" id="CM015722">
    <property type="protein sequence ID" value="KAF3695261.1"/>
    <property type="molecule type" value="Genomic_DNA"/>
</dbReference>
<proteinExistence type="predicted"/>
<name>A0A6G1PY46_CHAAH</name>
<organism evidence="2 3">
    <name type="scientific">Channa argus</name>
    <name type="common">Northern snakehead</name>
    <name type="synonym">Ophicephalus argus</name>
    <dbReference type="NCBI Taxonomy" id="215402"/>
    <lineage>
        <taxon>Eukaryota</taxon>
        <taxon>Metazoa</taxon>
        <taxon>Chordata</taxon>
        <taxon>Craniata</taxon>
        <taxon>Vertebrata</taxon>
        <taxon>Euteleostomi</taxon>
        <taxon>Actinopterygii</taxon>
        <taxon>Neopterygii</taxon>
        <taxon>Teleostei</taxon>
        <taxon>Neoteleostei</taxon>
        <taxon>Acanthomorphata</taxon>
        <taxon>Anabantaria</taxon>
        <taxon>Anabantiformes</taxon>
        <taxon>Channoidei</taxon>
        <taxon>Channidae</taxon>
        <taxon>Channa</taxon>
    </lineage>
</organism>
<protein>
    <submittedName>
        <fullName evidence="2">Uncharacterized protein</fullName>
    </submittedName>
</protein>
<feature type="compositionally biased region" description="Basic residues" evidence="1">
    <location>
        <begin position="27"/>
        <end position="39"/>
    </location>
</feature>
<reference evidence="3" key="2">
    <citation type="submission" date="2019-02" db="EMBL/GenBank/DDBJ databases">
        <title>Opniocepnalus argus Var Kimnra genome.</title>
        <authorList>
            <person name="Zhou C."/>
            <person name="Xiao S."/>
        </authorList>
    </citation>
    <scope>NUCLEOTIDE SEQUENCE [LARGE SCALE GENOMIC DNA]</scope>
</reference>
<dbReference type="AlphaFoldDB" id="A0A6G1PY46"/>
<sequence>MVIRSKPKLLSVCLSRAATREKNPQTFKHKLKDSHRGQRSKVGGSTVSVFTSGNKKERSQFKNMTSRVDLRSVSIQTSSSVQQEENSVLYINIKPEKSSENRKY</sequence>
<feature type="compositionally biased region" description="Polar residues" evidence="1">
    <location>
        <begin position="43"/>
        <end position="53"/>
    </location>
</feature>